<dbReference type="Proteomes" id="UP000006222">
    <property type="component" value="Unassembled WGS sequence"/>
</dbReference>
<accession>F2B1M2</accession>
<proteinExistence type="predicted"/>
<dbReference type="EMBL" id="AFAR01000306">
    <property type="protein sequence ID" value="EGF24188.1"/>
    <property type="molecule type" value="Genomic_DNA"/>
</dbReference>
<dbReference type="PATRIC" id="fig|991778.3.peg.6227"/>
<name>F2B1M2_RHOBT</name>
<sequence>MRRVLSHVRTKLFVDGRIIASLFVKVTSTPGSRYLGVRFLYAVNCGVAVRCY</sequence>
<protein>
    <submittedName>
        <fullName evidence="1">Uncharacterized protein</fullName>
    </submittedName>
</protein>
<dbReference type="AlphaFoldDB" id="F2B1M2"/>
<organism evidence="1 2">
    <name type="scientific">Rhodopirellula baltica WH47</name>
    <dbReference type="NCBI Taxonomy" id="991778"/>
    <lineage>
        <taxon>Bacteria</taxon>
        <taxon>Pseudomonadati</taxon>
        <taxon>Planctomycetota</taxon>
        <taxon>Planctomycetia</taxon>
        <taxon>Pirellulales</taxon>
        <taxon>Pirellulaceae</taxon>
        <taxon>Rhodopirellula</taxon>
    </lineage>
</organism>
<evidence type="ECO:0000313" key="1">
    <source>
        <dbReference type="EMBL" id="EGF24188.1"/>
    </source>
</evidence>
<evidence type="ECO:0000313" key="2">
    <source>
        <dbReference type="Proteomes" id="UP000006222"/>
    </source>
</evidence>
<gene>
    <name evidence="1" type="ORF">RBWH47_00943</name>
</gene>
<reference evidence="1 2" key="1">
    <citation type="journal article" date="2013" name="Mar. Genomics">
        <title>Expression of sulfatases in Rhodopirellula baltica and the diversity of sulfatases in the genus Rhodopirellula.</title>
        <authorList>
            <person name="Wegner C.E."/>
            <person name="Richter-Heitmann T."/>
            <person name="Klindworth A."/>
            <person name="Klockow C."/>
            <person name="Richter M."/>
            <person name="Achstetter T."/>
            <person name="Glockner F.O."/>
            <person name="Harder J."/>
        </authorList>
    </citation>
    <scope>NUCLEOTIDE SEQUENCE [LARGE SCALE GENOMIC DNA]</scope>
    <source>
        <strain evidence="1 2">WH47</strain>
    </source>
</reference>
<comment type="caution">
    <text evidence="1">The sequence shown here is derived from an EMBL/GenBank/DDBJ whole genome shotgun (WGS) entry which is preliminary data.</text>
</comment>